<accession>A0A7W2EX14</accession>
<keyword evidence="3" id="KW-1185">Reference proteome</keyword>
<evidence type="ECO:0000313" key="3">
    <source>
        <dbReference type="Proteomes" id="UP000534388"/>
    </source>
</evidence>
<dbReference type="InterPro" id="IPR011109">
    <property type="entry name" value="DNA_bind_recombinase_dom"/>
</dbReference>
<dbReference type="EMBL" id="JACEZT010000026">
    <property type="protein sequence ID" value="MBA5640163.1"/>
    <property type="molecule type" value="Genomic_DNA"/>
</dbReference>
<dbReference type="GO" id="GO:0000150">
    <property type="term" value="F:DNA strand exchange activity"/>
    <property type="evidence" value="ECO:0007669"/>
    <property type="project" value="InterPro"/>
</dbReference>
<gene>
    <name evidence="2" type="ORF">H3H37_24165</name>
</gene>
<feature type="domain" description="Recombinase" evidence="1">
    <location>
        <begin position="15"/>
        <end position="53"/>
    </location>
</feature>
<sequence>MSKSAPLDTAIRAEILALRARGAAFHEIAAHLNERGVKGQRSGRWYAATVRRAVLAQAQHEPQHTNNPTNNTHLSFSGEVHARINATPVAAGLVVD</sequence>
<dbReference type="GO" id="GO:0003677">
    <property type="term" value="F:DNA binding"/>
    <property type="evidence" value="ECO:0007669"/>
    <property type="project" value="InterPro"/>
</dbReference>
<organism evidence="2 3">
    <name type="scientific">Rugamonas brunnea</name>
    <dbReference type="NCBI Taxonomy" id="2758569"/>
    <lineage>
        <taxon>Bacteria</taxon>
        <taxon>Pseudomonadati</taxon>
        <taxon>Pseudomonadota</taxon>
        <taxon>Betaproteobacteria</taxon>
        <taxon>Burkholderiales</taxon>
        <taxon>Oxalobacteraceae</taxon>
        <taxon>Telluria group</taxon>
        <taxon>Rugamonas</taxon>
    </lineage>
</organism>
<dbReference type="Proteomes" id="UP000534388">
    <property type="component" value="Unassembled WGS sequence"/>
</dbReference>
<reference evidence="2 3" key="1">
    <citation type="submission" date="2020-07" db="EMBL/GenBank/DDBJ databases">
        <title>Novel species isolated from subtropical streams in China.</title>
        <authorList>
            <person name="Lu H."/>
        </authorList>
    </citation>
    <scope>NUCLEOTIDE SEQUENCE [LARGE SCALE GENOMIC DNA]</scope>
    <source>
        <strain evidence="2 3">LX20W</strain>
    </source>
</reference>
<evidence type="ECO:0000259" key="1">
    <source>
        <dbReference type="Pfam" id="PF07508"/>
    </source>
</evidence>
<proteinExistence type="predicted"/>
<evidence type="ECO:0000313" key="2">
    <source>
        <dbReference type="EMBL" id="MBA5640163.1"/>
    </source>
</evidence>
<dbReference type="AlphaFoldDB" id="A0A7W2EX14"/>
<protein>
    <recommendedName>
        <fullName evidence="1">Recombinase domain-containing protein</fullName>
    </recommendedName>
</protein>
<comment type="caution">
    <text evidence="2">The sequence shown here is derived from an EMBL/GenBank/DDBJ whole genome shotgun (WGS) entry which is preliminary data.</text>
</comment>
<dbReference type="RefSeq" id="WP_182167329.1">
    <property type="nucleotide sequence ID" value="NZ_JACEZT010000026.1"/>
</dbReference>
<name>A0A7W2EX14_9BURK</name>
<dbReference type="Pfam" id="PF07508">
    <property type="entry name" value="Recombinase"/>
    <property type="match status" value="1"/>
</dbReference>